<dbReference type="Proteomes" id="UP000238348">
    <property type="component" value="Chromosome"/>
</dbReference>
<dbReference type="EMBL" id="CP012673">
    <property type="protein sequence ID" value="AUX44231.1"/>
    <property type="molecule type" value="Genomic_DNA"/>
</dbReference>
<dbReference type="OrthoDB" id="5504085at2"/>
<organism evidence="1 2">
    <name type="scientific">Sorangium cellulosum</name>
    <name type="common">Polyangium cellulosum</name>
    <dbReference type="NCBI Taxonomy" id="56"/>
    <lineage>
        <taxon>Bacteria</taxon>
        <taxon>Pseudomonadati</taxon>
        <taxon>Myxococcota</taxon>
        <taxon>Polyangia</taxon>
        <taxon>Polyangiales</taxon>
        <taxon>Polyangiaceae</taxon>
        <taxon>Sorangium</taxon>
    </lineage>
</organism>
<dbReference type="AlphaFoldDB" id="A0A2L0EY39"/>
<reference evidence="1 2" key="1">
    <citation type="submission" date="2015-09" db="EMBL/GenBank/DDBJ databases">
        <title>Sorangium comparison.</title>
        <authorList>
            <person name="Zaburannyi N."/>
            <person name="Bunk B."/>
            <person name="Overmann J."/>
            <person name="Mueller R."/>
        </authorList>
    </citation>
    <scope>NUCLEOTIDE SEQUENCE [LARGE SCALE GENOMIC DNA]</scope>
    <source>
        <strain evidence="1 2">So ce26</strain>
    </source>
</reference>
<proteinExistence type="predicted"/>
<evidence type="ECO:0000313" key="2">
    <source>
        <dbReference type="Proteomes" id="UP000238348"/>
    </source>
</evidence>
<name>A0A2L0EY39_SORCE</name>
<protein>
    <submittedName>
        <fullName evidence="1">Uncharacterized protein</fullName>
    </submittedName>
</protein>
<accession>A0A2L0EY39</accession>
<evidence type="ECO:0000313" key="1">
    <source>
        <dbReference type="EMBL" id="AUX44231.1"/>
    </source>
</evidence>
<sequence length="264" mass="30101">MIRVHETQLGGMGEALGLEHFEDEMVVHLRGFVPRFSEILGDVGLRRCIRFGIERARVYGVTNPGLLRFYVELMFMYGGMFDTDPFVPWAGPILRDPGIPDEATRMNRLYDAMLWYLDTIGGPERSFATQALRNLQKVRFKDMPVAELRACERKAMDALVEIYPQRCAYLGEPLLRQLLRRGAEEAARHEVGTDRGIVLLTGMMFAMGHGAAEDPLLPWVSTTLRDPAIKDPEQRAARLERRTQIYLDKAVEHLDRGLDNVLQQ</sequence>
<gene>
    <name evidence="1" type="ORF">SOCE26_056950</name>
</gene>
<dbReference type="RefSeq" id="WP_104982789.1">
    <property type="nucleotide sequence ID" value="NZ_CP012673.1"/>
</dbReference>